<dbReference type="GO" id="GO:0016020">
    <property type="term" value="C:membrane"/>
    <property type="evidence" value="ECO:0007669"/>
    <property type="project" value="GOC"/>
</dbReference>
<evidence type="ECO:0000313" key="3">
    <source>
        <dbReference type="Proteomes" id="UP000243589"/>
    </source>
</evidence>
<gene>
    <name evidence="2" type="ORF">Bravens_00773</name>
</gene>
<proteinExistence type="predicted"/>
<sequence>MNKTIWIYWENKYSSQMPGYISLCKDTILKHKGDWDLVELNPENVNDYVSGLRSDFSDIPEVAHKADYIRAAVLAQNGGMWMDVDTIVFRPLSMITDLIEKSGALFYGWQPNQPSIGLVASVPGHPLIQKWLEGADRVLDGDLKQKWAGIGYDILWPLAEKIDYVQMDREICAPIHYTETDLLLEPGRPADILHKRTLLIQLYNKMLFPKFGKASRDEVMESNTRLSKLFKRALSEDPHWERVSRKMSADPSPADKAFGSAAAQDLDPVSVYVDEAMRRVYKSKNPLLKRASRKLQRTLGRK</sequence>
<dbReference type="InterPro" id="IPR029044">
    <property type="entry name" value="Nucleotide-diphossugar_trans"/>
</dbReference>
<evidence type="ECO:0000256" key="1">
    <source>
        <dbReference type="SAM" id="MobiDB-lite"/>
    </source>
</evidence>
<feature type="region of interest" description="Disordered" evidence="1">
    <location>
        <begin position="241"/>
        <end position="260"/>
    </location>
</feature>
<dbReference type="Pfam" id="PF05704">
    <property type="entry name" value="Caps_synth"/>
    <property type="match status" value="1"/>
</dbReference>
<organism evidence="2 3">
    <name type="scientific">Brevibacterium ravenspurgense</name>
    <dbReference type="NCBI Taxonomy" id="479117"/>
    <lineage>
        <taxon>Bacteria</taxon>
        <taxon>Bacillati</taxon>
        <taxon>Actinomycetota</taxon>
        <taxon>Actinomycetes</taxon>
        <taxon>Micrococcales</taxon>
        <taxon>Brevibacteriaceae</taxon>
        <taxon>Brevibacterium</taxon>
    </lineage>
</organism>
<dbReference type="Proteomes" id="UP000243589">
    <property type="component" value="Unassembled WGS sequence"/>
</dbReference>
<reference evidence="2 3" key="1">
    <citation type="submission" date="2016-01" db="EMBL/GenBank/DDBJ databases">
        <title>Use of Whole Genome Sequencing to ascertain that Brevibacterium massiliense (Roux, Raoult 2009) is a later heterotypic synonym of Brevibacterium ravenspurgense (Mages 2008).</title>
        <authorList>
            <person name="Bernier A.-M."/>
            <person name="Burdz T."/>
            <person name="Huynh C."/>
            <person name="Pachecho A.L."/>
            <person name="Wiebe D."/>
            <person name="Bonner C."/>
            <person name="Bernard K."/>
        </authorList>
    </citation>
    <scope>NUCLEOTIDE SEQUENCE [LARGE SCALE GENOMIC DNA]</scope>
    <source>
        <strain evidence="2 3">CCUG56047</strain>
    </source>
</reference>
<accession>A0A150HA39</accession>
<dbReference type="Gene3D" id="3.90.550.20">
    <property type="match status" value="1"/>
</dbReference>
<dbReference type="PATRIC" id="fig|479117.4.peg.773"/>
<protein>
    <submittedName>
        <fullName evidence="2">Capsular polysaccharide synthesis protein</fullName>
    </submittedName>
</protein>
<dbReference type="GO" id="GO:0000030">
    <property type="term" value="F:mannosyltransferase activity"/>
    <property type="evidence" value="ECO:0007669"/>
    <property type="project" value="TreeGrafter"/>
</dbReference>
<dbReference type="AlphaFoldDB" id="A0A150HA39"/>
<name>A0A150HA39_9MICO</name>
<dbReference type="RefSeq" id="WP_062020460.1">
    <property type="nucleotide sequence ID" value="NZ_JAKRCZ010000016.1"/>
</dbReference>
<comment type="caution">
    <text evidence="2">The sequence shown here is derived from an EMBL/GenBank/DDBJ whole genome shotgun (WGS) entry which is preliminary data.</text>
</comment>
<dbReference type="PANTHER" id="PTHR32385:SF15">
    <property type="entry name" value="INOSITOL PHOSPHOCERAMIDE MANNOSYLTRANSFERASE 1"/>
    <property type="match status" value="1"/>
</dbReference>
<dbReference type="InterPro" id="IPR051706">
    <property type="entry name" value="Glycosyltransferase_domain"/>
</dbReference>
<dbReference type="PANTHER" id="PTHR32385">
    <property type="entry name" value="MANNOSYL PHOSPHORYLINOSITOL CERAMIDE SYNTHASE"/>
    <property type="match status" value="1"/>
</dbReference>
<dbReference type="InterPro" id="IPR008441">
    <property type="entry name" value="AfumC-like_glycosyl_Trfase"/>
</dbReference>
<dbReference type="EMBL" id="LQQC01000008">
    <property type="protein sequence ID" value="KXZ58901.1"/>
    <property type="molecule type" value="Genomic_DNA"/>
</dbReference>
<keyword evidence="3" id="KW-1185">Reference proteome</keyword>
<dbReference type="GO" id="GO:0051999">
    <property type="term" value="P:mannosyl-inositol phosphorylceramide biosynthetic process"/>
    <property type="evidence" value="ECO:0007669"/>
    <property type="project" value="TreeGrafter"/>
</dbReference>
<evidence type="ECO:0000313" key="2">
    <source>
        <dbReference type="EMBL" id="KXZ58901.1"/>
    </source>
</evidence>
<dbReference type="SUPFAM" id="SSF53448">
    <property type="entry name" value="Nucleotide-diphospho-sugar transferases"/>
    <property type="match status" value="1"/>
</dbReference>